<dbReference type="AlphaFoldDB" id="A0A835YRA8"/>
<reference evidence="7" key="1">
    <citation type="submission" date="2021-02" db="EMBL/GenBank/DDBJ databases">
        <title>First Annotated Genome of the Yellow-green Alga Tribonema minus.</title>
        <authorList>
            <person name="Mahan K.M."/>
        </authorList>
    </citation>
    <scope>NUCLEOTIDE SEQUENCE</scope>
    <source>
        <strain evidence="7">UTEX B ZZ1240</strain>
    </source>
</reference>
<dbReference type="InterPro" id="IPR020568">
    <property type="entry name" value="Ribosomal_Su5_D2-typ_SF"/>
</dbReference>
<dbReference type="Pfam" id="PF00380">
    <property type="entry name" value="Ribosomal_S9"/>
    <property type="match status" value="2"/>
</dbReference>
<dbReference type="PROSITE" id="PS00360">
    <property type="entry name" value="RIBOSOMAL_S9"/>
    <property type="match status" value="1"/>
</dbReference>
<feature type="compositionally biased region" description="Basic residues" evidence="6">
    <location>
        <begin position="607"/>
        <end position="621"/>
    </location>
</feature>
<keyword evidence="8" id="KW-1185">Reference proteome</keyword>
<evidence type="ECO:0000256" key="5">
    <source>
        <dbReference type="RuleBase" id="RU003815"/>
    </source>
</evidence>
<dbReference type="PANTHER" id="PTHR21569:SF1">
    <property type="entry name" value="SMALL RIBOSOMAL SUBUNIT PROTEIN US9M"/>
    <property type="match status" value="1"/>
</dbReference>
<gene>
    <name evidence="7" type="ORF">JKP88DRAFT_265696</name>
</gene>
<comment type="subcellular location">
    <subcellularLocation>
        <location evidence="1">Plastid</location>
    </subcellularLocation>
</comment>
<dbReference type="InterPro" id="IPR000754">
    <property type="entry name" value="Ribosomal_uS9"/>
</dbReference>
<protein>
    <submittedName>
        <fullName evidence="7">Ribosomal protein S9/S16-domain-containing protein</fullName>
    </submittedName>
</protein>
<feature type="region of interest" description="Disordered" evidence="6">
    <location>
        <begin position="596"/>
        <end position="621"/>
    </location>
</feature>
<keyword evidence="4 5" id="KW-0687">Ribonucleoprotein</keyword>
<evidence type="ECO:0000256" key="4">
    <source>
        <dbReference type="ARBA" id="ARBA00023274"/>
    </source>
</evidence>
<dbReference type="GO" id="GO:0003735">
    <property type="term" value="F:structural constituent of ribosome"/>
    <property type="evidence" value="ECO:0007669"/>
    <property type="project" value="InterPro"/>
</dbReference>
<dbReference type="EMBL" id="JAFCMP010000546">
    <property type="protein sequence ID" value="KAG5175729.1"/>
    <property type="molecule type" value="Genomic_DNA"/>
</dbReference>
<dbReference type="Proteomes" id="UP000664859">
    <property type="component" value="Unassembled WGS sequence"/>
</dbReference>
<dbReference type="GO" id="GO:0003723">
    <property type="term" value="F:RNA binding"/>
    <property type="evidence" value="ECO:0007669"/>
    <property type="project" value="TreeGrafter"/>
</dbReference>
<dbReference type="SUPFAM" id="SSF54211">
    <property type="entry name" value="Ribosomal protein S5 domain 2-like"/>
    <property type="match status" value="2"/>
</dbReference>
<evidence type="ECO:0000256" key="3">
    <source>
        <dbReference type="ARBA" id="ARBA00022980"/>
    </source>
</evidence>
<sequence>MADTAAAARPADATDAARAAAIAAADEYFALVADIRAEKRELARLRARIAEVEAVLSTDPVGPLRIDGLIVETRGGAVTELQRVRCGVQRAHELLHDYQAHLARLPVPEPGNPRNSGCAPLTLAPRRPLFAAPPPPPPAHAAPRVAAAAAFELRACLLRCRQYVGIRKVIYREAQDCFAYCVGDDACDECVRAADDGGGGGGGGGGSGDLLVRFGFAREEHALRMQNFLWDVARGGGPVPALRGAVEGITVTRIAAARLRDRVFAHYGDIAEGAAAACDDAQRGGIDACPAASLPGGAAADAAQLPSCAAPSADACSGSSAQRACDDDDDGGSDVPLPPLHAVALDSDLALHQSIEDAALLRAAGAERARILPLRDCYAGGIHDDNFNNWLALTPSMPASGAAGAVRCLSSQSRQEREAQVIAQEAEGGLREPRIDARGYACAVGRRKTAVARVRIRPGAGAFLVNRSPLAERVRRDALQDTVLDPLAVTGSLGLFDVEARVSGGGASGQAGALRHGLARALDAYQLKLRSGGGAAEQAGALRHGLAHALDAYQLKWRSGSGAAGQAGVLRHGLARALDVYQPLFRKTLRAAGFMTRDPRMVERKKPGQPKARKKKQWVKR</sequence>
<evidence type="ECO:0000313" key="8">
    <source>
        <dbReference type="Proteomes" id="UP000664859"/>
    </source>
</evidence>
<dbReference type="Gene3D" id="3.30.230.10">
    <property type="match status" value="2"/>
</dbReference>
<feature type="compositionally biased region" description="Basic and acidic residues" evidence="6">
    <location>
        <begin position="597"/>
        <end position="606"/>
    </location>
</feature>
<organism evidence="7 8">
    <name type="scientific">Tribonema minus</name>
    <dbReference type="NCBI Taxonomy" id="303371"/>
    <lineage>
        <taxon>Eukaryota</taxon>
        <taxon>Sar</taxon>
        <taxon>Stramenopiles</taxon>
        <taxon>Ochrophyta</taxon>
        <taxon>PX clade</taxon>
        <taxon>Xanthophyceae</taxon>
        <taxon>Tribonematales</taxon>
        <taxon>Tribonemataceae</taxon>
        <taxon>Tribonema</taxon>
    </lineage>
</organism>
<dbReference type="InterPro" id="IPR014721">
    <property type="entry name" value="Ribsml_uS5_D2-typ_fold_subgr"/>
</dbReference>
<evidence type="ECO:0000256" key="2">
    <source>
        <dbReference type="ARBA" id="ARBA00005251"/>
    </source>
</evidence>
<proteinExistence type="inferred from homology"/>
<evidence type="ECO:0000256" key="1">
    <source>
        <dbReference type="ARBA" id="ARBA00004474"/>
    </source>
</evidence>
<accession>A0A835YRA8</accession>
<name>A0A835YRA8_9STRA</name>
<dbReference type="GO" id="GO:0006412">
    <property type="term" value="P:translation"/>
    <property type="evidence" value="ECO:0007669"/>
    <property type="project" value="InterPro"/>
</dbReference>
<dbReference type="OrthoDB" id="10254627at2759"/>
<comment type="similarity">
    <text evidence="2 5">Belongs to the universal ribosomal protein uS9 family.</text>
</comment>
<dbReference type="GO" id="GO:0015935">
    <property type="term" value="C:small ribosomal subunit"/>
    <property type="evidence" value="ECO:0007669"/>
    <property type="project" value="TreeGrafter"/>
</dbReference>
<comment type="caution">
    <text evidence="7">The sequence shown here is derived from an EMBL/GenBank/DDBJ whole genome shotgun (WGS) entry which is preliminary data.</text>
</comment>
<dbReference type="GO" id="GO:0009536">
    <property type="term" value="C:plastid"/>
    <property type="evidence" value="ECO:0007669"/>
    <property type="project" value="UniProtKB-SubCell"/>
</dbReference>
<evidence type="ECO:0000313" key="7">
    <source>
        <dbReference type="EMBL" id="KAG5175729.1"/>
    </source>
</evidence>
<dbReference type="InterPro" id="IPR020574">
    <property type="entry name" value="Ribosomal_uS9_CS"/>
</dbReference>
<keyword evidence="3 5" id="KW-0689">Ribosomal protein</keyword>
<evidence type="ECO:0000256" key="6">
    <source>
        <dbReference type="SAM" id="MobiDB-lite"/>
    </source>
</evidence>
<dbReference type="PANTHER" id="PTHR21569">
    <property type="entry name" value="RIBOSOMAL PROTEIN S9"/>
    <property type="match status" value="1"/>
</dbReference>